<dbReference type="Proteomes" id="UP000035009">
    <property type="component" value="Unassembled WGS sequence"/>
</dbReference>
<gene>
    <name evidence="1" type="ORF">GM1_022_00230</name>
</gene>
<keyword evidence="2" id="KW-1185">Reference proteome</keyword>
<sequence>MHYKINGVSQMSLFSADTEDPVIDDLAGLLAAQGQSVHTSLGARVSVVVGEQWRADEIAADIMATGLDAETLTSEEGSPIARTEANPRITALHRRWSSGAVKAVPEGWTPSPRALRLWVLAAGRFDGVHYVLGLDPSAPDTHAPLATSLMRVGIAPTLVGVRGNNPALRVSGHKRLSRLAETVGGVPLEAPGGVWPEG</sequence>
<protein>
    <submittedName>
        <fullName evidence="1">Uncharacterized protein</fullName>
    </submittedName>
</protein>
<comment type="caution">
    <text evidence="1">The sequence shown here is derived from an EMBL/GenBank/DDBJ whole genome shotgun (WGS) entry which is preliminary data.</text>
</comment>
<dbReference type="eggNOG" id="ENOG50337X2">
    <property type="taxonomic scope" value="Bacteria"/>
</dbReference>
<accession>M3VBT3</accession>
<name>M3VBT3_GORML</name>
<evidence type="ECO:0000313" key="1">
    <source>
        <dbReference type="EMBL" id="GAC80813.1"/>
    </source>
</evidence>
<organism evidence="1 2">
    <name type="scientific">Gordonia malaquae NBRC 108250</name>
    <dbReference type="NCBI Taxonomy" id="1223542"/>
    <lineage>
        <taxon>Bacteria</taxon>
        <taxon>Bacillati</taxon>
        <taxon>Actinomycetota</taxon>
        <taxon>Actinomycetes</taxon>
        <taxon>Mycobacteriales</taxon>
        <taxon>Gordoniaceae</taxon>
        <taxon>Gordonia</taxon>
    </lineage>
</organism>
<dbReference type="AlphaFoldDB" id="M3VBT3"/>
<proteinExistence type="predicted"/>
<reference evidence="1 2" key="1">
    <citation type="submission" date="2013-02" db="EMBL/GenBank/DDBJ databases">
        <title>Whole genome shotgun sequence of Gordonia malaquae NBRC 108250.</title>
        <authorList>
            <person name="Yoshida I."/>
            <person name="Hosoyama A."/>
            <person name="Tsuchikane K."/>
            <person name="Ando Y."/>
            <person name="Baba S."/>
            <person name="Ohji S."/>
            <person name="Hamada M."/>
            <person name="Tamura T."/>
            <person name="Yamazoe A."/>
            <person name="Yamazaki S."/>
            <person name="Fujita N."/>
        </authorList>
    </citation>
    <scope>NUCLEOTIDE SEQUENCE [LARGE SCALE GENOMIC DNA]</scope>
    <source>
        <strain evidence="1 2">NBRC 108250</strain>
    </source>
</reference>
<dbReference type="EMBL" id="BAOP01000022">
    <property type="protein sequence ID" value="GAC80813.1"/>
    <property type="molecule type" value="Genomic_DNA"/>
</dbReference>
<evidence type="ECO:0000313" key="2">
    <source>
        <dbReference type="Proteomes" id="UP000035009"/>
    </source>
</evidence>
<dbReference type="STRING" id="410332.SAMN04488550_0625"/>